<dbReference type="Proteomes" id="UP001642360">
    <property type="component" value="Unassembled WGS sequence"/>
</dbReference>
<organism evidence="1 2">
    <name type="scientific">Ilex paraguariensis</name>
    <name type="common">yerba mate</name>
    <dbReference type="NCBI Taxonomy" id="185542"/>
    <lineage>
        <taxon>Eukaryota</taxon>
        <taxon>Viridiplantae</taxon>
        <taxon>Streptophyta</taxon>
        <taxon>Embryophyta</taxon>
        <taxon>Tracheophyta</taxon>
        <taxon>Spermatophyta</taxon>
        <taxon>Magnoliopsida</taxon>
        <taxon>eudicotyledons</taxon>
        <taxon>Gunneridae</taxon>
        <taxon>Pentapetalae</taxon>
        <taxon>asterids</taxon>
        <taxon>campanulids</taxon>
        <taxon>Aquifoliales</taxon>
        <taxon>Aquifoliaceae</taxon>
        <taxon>Ilex</taxon>
    </lineage>
</organism>
<dbReference type="EMBL" id="CAUOFW020004625">
    <property type="protein sequence ID" value="CAK9166567.1"/>
    <property type="molecule type" value="Genomic_DNA"/>
</dbReference>
<evidence type="ECO:0000313" key="2">
    <source>
        <dbReference type="Proteomes" id="UP001642360"/>
    </source>
</evidence>
<comment type="caution">
    <text evidence="1">The sequence shown here is derived from an EMBL/GenBank/DDBJ whole genome shotgun (WGS) entry which is preliminary data.</text>
</comment>
<reference evidence="1 2" key="1">
    <citation type="submission" date="2024-02" db="EMBL/GenBank/DDBJ databases">
        <authorList>
            <person name="Vignale AGUSTIN F."/>
            <person name="Sosa J E."/>
            <person name="Modenutti C."/>
        </authorList>
    </citation>
    <scope>NUCLEOTIDE SEQUENCE [LARGE SCALE GENOMIC DNA]</scope>
</reference>
<name>A0ABC8TAW6_9AQUA</name>
<keyword evidence="2" id="KW-1185">Reference proteome</keyword>
<proteinExistence type="predicted"/>
<accession>A0ABC8TAW6</accession>
<protein>
    <submittedName>
        <fullName evidence="1">Uncharacterized protein</fullName>
    </submittedName>
</protein>
<dbReference type="AlphaFoldDB" id="A0ABC8TAW6"/>
<gene>
    <name evidence="1" type="ORF">ILEXP_LOCUS35795</name>
</gene>
<sequence length="249" mass="27281">MGSVTRSFKHIRNDVKIEQKVFLVEVDKESRGDIVKIIDRTSYATFSIAIGMGGVSWLCIVVKEVHAWRSSETFFRKFNDNMNKKGYEESTGGDYSSHESSQRANLVSEDTQKGAESNYRLGGLFEITKEEKATTNGGVIDQCENSNFEACQHVSLPTLLSNVLPSKHLYRSSGELGAEIRRGCESFDSGFPSFARESVPSLRNEEGKSSSLSVGSSKGLGKLINSSLLVEQKECNLLICNGNKGATGS</sequence>
<evidence type="ECO:0000313" key="1">
    <source>
        <dbReference type="EMBL" id="CAK9166567.1"/>
    </source>
</evidence>